<protein>
    <submittedName>
        <fullName evidence="3">Uncharacterized protein</fullName>
    </submittedName>
</protein>
<keyword evidence="2" id="KW-0812">Transmembrane</keyword>
<keyword evidence="4" id="KW-1185">Reference proteome</keyword>
<dbReference type="STRING" id="145854.GA0074692_4370"/>
<feature type="transmembrane region" description="Helical" evidence="2">
    <location>
        <begin position="730"/>
        <end position="752"/>
    </location>
</feature>
<dbReference type="AlphaFoldDB" id="A0A1C6T4E7"/>
<evidence type="ECO:0000313" key="4">
    <source>
        <dbReference type="Proteomes" id="UP000198959"/>
    </source>
</evidence>
<evidence type="ECO:0000256" key="2">
    <source>
        <dbReference type="SAM" id="Phobius"/>
    </source>
</evidence>
<evidence type="ECO:0000313" key="3">
    <source>
        <dbReference type="EMBL" id="SCL36509.1"/>
    </source>
</evidence>
<accession>A0A1C6T4E7</accession>
<gene>
    <name evidence="3" type="ORF">GA0074692_4370</name>
</gene>
<feature type="transmembrane region" description="Helical" evidence="2">
    <location>
        <begin position="803"/>
        <end position="824"/>
    </location>
</feature>
<evidence type="ECO:0000256" key="1">
    <source>
        <dbReference type="SAM" id="MobiDB-lite"/>
    </source>
</evidence>
<organism evidence="3 4">
    <name type="scientific">Micromonospora pallida</name>
    <dbReference type="NCBI Taxonomy" id="145854"/>
    <lineage>
        <taxon>Bacteria</taxon>
        <taxon>Bacillati</taxon>
        <taxon>Actinomycetota</taxon>
        <taxon>Actinomycetes</taxon>
        <taxon>Micromonosporales</taxon>
        <taxon>Micromonosporaceae</taxon>
        <taxon>Micromonospora</taxon>
    </lineage>
</organism>
<sequence>MTDSHVDSRSSVEPTEHAPPRHWSAPEQQLWSSFRRGQELNLNGVNPATTNVAGSNHWGPDKTIRAEVLASLLIHSPPREPGRPNRLILSGARISGLLDLGCSKIAPFSLKNCLFEEEPLLNDAAAEFVGFTSCLLPGLSAARMTCSGPVWVTRCRIAGGVCLEDTNVAGDVIFRETSFETPSRQFSIDLGGARITSDLDLDQLVANQAIHLHNASISGDITFTGANLDCPGAWAISGSQVNVGGSIFFTKNFRCHGAVNLEGAKVDGKVILTGAQIVRPDDIALVLDHTLVRLGAQADRARFEGTVRLHHAHIGCQISFSGAQIIRCADKKALSADHLIVEGSVTLNKGFRSEGLVHMHGAKIECNLLLDEARILTDKGPALTLDGASIGGMLDADNCDFQGYLDLEGATITGPVSLKAAKLATNSSLALDVRRADLRGGIFATTGFSAQGLVSLADAKVAVGVDFSDARITNPRKKALSSAGLALIGNFVCSRIEVDGLVDLAAAVIEGDVNFADATLTGVPLEEASRGTEVDPFRGGDWRGASLRATASKVSGDVNLRGARFTQSLVLDSASIQRAVYLDSSRLEGEESGALAARSLRAAMLSLKLKTRPTGAVLLASATIGTLVDDANSWPEEGPISLDGLRYDLIDTDLTIEDRLRILRHATSTYTPHPYEQLASQLSSSGQDEDARKVRLAAIRRSYEASRPLIRAWGSIQDAVVGYGYAPFRALFISLLLLAGSVSWFTFTPLACDNPGKEGLPLCPIKDNEHPTWDAWLYSADLLIPLVNLGHENSWDPTGASKVITSVLIVGGWILTTTIVAAAGRSLRGRP</sequence>
<keyword evidence="2" id="KW-1133">Transmembrane helix</keyword>
<feature type="region of interest" description="Disordered" evidence="1">
    <location>
        <begin position="1"/>
        <end position="25"/>
    </location>
</feature>
<dbReference type="Proteomes" id="UP000198959">
    <property type="component" value="Unassembled WGS sequence"/>
</dbReference>
<feature type="compositionally biased region" description="Basic and acidic residues" evidence="1">
    <location>
        <begin position="1"/>
        <end position="19"/>
    </location>
</feature>
<keyword evidence="2" id="KW-0472">Membrane</keyword>
<dbReference type="Gene3D" id="2.160.20.80">
    <property type="entry name" value="E3 ubiquitin-protein ligase SopA"/>
    <property type="match status" value="1"/>
</dbReference>
<reference evidence="4" key="1">
    <citation type="submission" date="2016-06" db="EMBL/GenBank/DDBJ databases">
        <authorList>
            <person name="Varghese N."/>
            <person name="Submissions Spin"/>
        </authorList>
    </citation>
    <scope>NUCLEOTIDE SEQUENCE [LARGE SCALE GENOMIC DNA]</scope>
    <source>
        <strain evidence="4">DSM 43817</strain>
    </source>
</reference>
<name>A0A1C6T4E7_9ACTN</name>
<dbReference type="EMBL" id="FMHW01000002">
    <property type="protein sequence ID" value="SCL36509.1"/>
    <property type="molecule type" value="Genomic_DNA"/>
</dbReference>
<proteinExistence type="predicted"/>